<dbReference type="GO" id="GO:0008652">
    <property type="term" value="P:amino acid biosynthetic process"/>
    <property type="evidence" value="ECO:0007669"/>
    <property type="project" value="UniProtKB-KW"/>
</dbReference>
<dbReference type="GO" id="GO:0009073">
    <property type="term" value="P:aromatic amino acid family biosynthetic process"/>
    <property type="evidence" value="ECO:0000318"/>
    <property type="project" value="GO_Central"/>
</dbReference>
<dbReference type="GO" id="GO:1901747">
    <property type="term" value="P:prephenate(2-) biosynthetic process"/>
    <property type="evidence" value="ECO:0007669"/>
    <property type="project" value="UniProtKB-ARBA"/>
</dbReference>
<evidence type="ECO:0000256" key="3">
    <source>
        <dbReference type="ARBA" id="ARBA00012404"/>
    </source>
</evidence>
<keyword evidence="6 7" id="KW-0413">Isomerase</keyword>
<sequence length="337" mass="38733">MEAMLLNPTFYNPPPSLNLANYSRPVSYFSRKSRFGPPGSLSIRHSAVSPIRYSRSLRVDESESLTLDSIRHTLIRQEDSIIFNLLERAQYRYNPDTYDEDAFAMEGFQGSLVEFMVRETEQLHAKVDRYKSPDEHPFFPQCLPEPILPPIQYPQVLHHCADSININKKVWNTYFRHLLPRLVNPGDDGNCGSAAVCDTMCLQILSKRIHFGKFVAEAKFRENPATYETAIREQVKMPSLYSLSVSSFVHKLTESLQDRTQLLRLLTYEAVEEVIKKRVETKARIFGQDITINEPETGAGANPSYKINPSLVAKLYGERIMPLTKEVQIEYLLRRLD</sequence>
<feature type="domain" description="Chorismate mutase" evidence="8">
    <location>
        <begin position="195"/>
        <end position="328"/>
    </location>
</feature>
<evidence type="ECO:0000256" key="4">
    <source>
        <dbReference type="ARBA" id="ARBA00022605"/>
    </source>
</evidence>
<protein>
    <recommendedName>
        <fullName evidence="3 7">Chorismate mutase</fullName>
        <ecNumber evidence="3 7">5.4.99.5</ecNumber>
    </recommendedName>
</protein>
<dbReference type="InterPro" id="IPR037039">
    <property type="entry name" value="CM_AroQ_sf_eucaryotic"/>
</dbReference>
<dbReference type="FunCoup" id="M4CJJ2">
    <property type="interactions" value="481"/>
</dbReference>
<reference evidence="9 10" key="2">
    <citation type="journal article" date="2018" name="Hortic Res">
        <title>Improved Brassica rapa reference genome by single-molecule sequencing and chromosome conformation capture technologies.</title>
        <authorList>
            <person name="Zhang L."/>
            <person name="Cai X."/>
            <person name="Wu J."/>
            <person name="Liu M."/>
            <person name="Grob S."/>
            <person name="Cheng F."/>
            <person name="Liang J."/>
            <person name="Cai C."/>
            <person name="Liu Z."/>
            <person name="Liu B."/>
            <person name="Wang F."/>
            <person name="Li S."/>
            <person name="Liu F."/>
            <person name="Li X."/>
            <person name="Cheng L."/>
            <person name="Yang W."/>
            <person name="Li M.H."/>
            <person name="Grossniklaus U."/>
            <person name="Zheng H."/>
            <person name="Wang X."/>
        </authorList>
    </citation>
    <scope>NUCLEOTIDE SEQUENCE [LARGE SCALE GENOMIC DNA]</scope>
    <source>
        <strain evidence="9 10">cv. Chiifu-401-42</strain>
    </source>
</reference>
<dbReference type="STRING" id="51351.M4CJJ2"/>
<dbReference type="PROSITE" id="PS51169">
    <property type="entry name" value="CHORISMATE_MUT_3"/>
    <property type="match status" value="1"/>
</dbReference>
<dbReference type="Pfam" id="PF01817">
    <property type="entry name" value="CM_2"/>
    <property type="match status" value="1"/>
</dbReference>
<name>M4CJJ2_BRACM</name>
<evidence type="ECO:0000313" key="10">
    <source>
        <dbReference type="Proteomes" id="UP000011750"/>
    </source>
</evidence>
<dbReference type="Gramene" id="Bra004376.1">
    <property type="protein sequence ID" value="Bra004376.1-P"/>
    <property type="gene ID" value="Bra004376"/>
</dbReference>
<dbReference type="PANTHER" id="PTHR21145">
    <property type="entry name" value="CHORISMATE MUTASE"/>
    <property type="match status" value="1"/>
</dbReference>
<evidence type="ECO:0000256" key="7">
    <source>
        <dbReference type="PIRNR" id="PIRNR017318"/>
    </source>
</evidence>
<dbReference type="GO" id="GO:0004106">
    <property type="term" value="F:chorismate mutase activity"/>
    <property type="evidence" value="ECO:0000318"/>
    <property type="project" value="GO_Central"/>
</dbReference>
<dbReference type="InterPro" id="IPR036263">
    <property type="entry name" value="Chorismate_II_sf"/>
</dbReference>
<proteinExistence type="predicted"/>
<keyword evidence="5 7" id="KW-0057">Aromatic amino acid biosynthesis</keyword>
<comment type="catalytic activity">
    <reaction evidence="1 7">
        <text>chorismate = prephenate</text>
        <dbReference type="Rhea" id="RHEA:13897"/>
        <dbReference type="ChEBI" id="CHEBI:29748"/>
        <dbReference type="ChEBI" id="CHEBI:29934"/>
        <dbReference type="EC" id="5.4.99.5"/>
    </reaction>
</comment>
<evidence type="ECO:0000256" key="5">
    <source>
        <dbReference type="ARBA" id="ARBA00023141"/>
    </source>
</evidence>
<dbReference type="eggNOG" id="KOG0795">
    <property type="taxonomic scope" value="Eukaryota"/>
</dbReference>
<dbReference type="EnsemblPlants" id="Bra004376.1">
    <property type="protein sequence ID" value="Bra004376.1-P"/>
    <property type="gene ID" value="Bra004376"/>
</dbReference>
<evidence type="ECO:0000256" key="6">
    <source>
        <dbReference type="ARBA" id="ARBA00023235"/>
    </source>
</evidence>
<comment type="pathway">
    <text evidence="2">Metabolic intermediate biosynthesis; prephenate biosynthesis; prephenate from chorismate: step 1/1.</text>
</comment>
<reference evidence="9 10" key="1">
    <citation type="journal article" date="2011" name="Nat. Genet.">
        <title>The genome of the mesopolyploid crop species Brassica rapa.</title>
        <authorList>
            <consortium name="Brassica rapa Genome Sequencing Project Consortium"/>
            <person name="Wang X."/>
            <person name="Wang H."/>
            <person name="Wang J."/>
            <person name="Sun R."/>
            <person name="Wu J."/>
            <person name="Liu S."/>
            <person name="Bai Y."/>
            <person name="Mun J.H."/>
            <person name="Bancroft I."/>
            <person name="Cheng F."/>
            <person name="Huang S."/>
            <person name="Li X."/>
            <person name="Hua W."/>
            <person name="Wang J."/>
            <person name="Wang X."/>
            <person name="Freeling M."/>
            <person name="Pires J.C."/>
            <person name="Paterson A.H."/>
            <person name="Chalhoub B."/>
            <person name="Wang B."/>
            <person name="Hayward A."/>
            <person name="Sharpe A.G."/>
            <person name="Park B.S."/>
            <person name="Weisshaar B."/>
            <person name="Liu B."/>
            <person name="Li B."/>
            <person name="Liu B."/>
            <person name="Tong C."/>
            <person name="Song C."/>
            <person name="Duran C."/>
            <person name="Peng C."/>
            <person name="Geng C."/>
            <person name="Koh C."/>
            <person name="Lin C."/>
            <person name="Edwards D."/>
            <person name="Mu D."/>
            <person name="Shen D."/>
            <person name="Soumpourou E."/>
            <person name="Li F."/>
            <person name="Fraser F."/>
            <person name="Conant G."/>
            <person name="Lassalle G."/>
            <person name="King G.J."/>
            <person name="Bonnema G."/>
            <person name="Tang H."/>
            <person name="Wang H."/>
            <person name="Belcram H."/>
            <person name="Zhou H."/>
            <person name="Hirakawa H."/>
            <person name="Abe H."/>
            <person name="Guo H."/>
            <person name="Wang H."/>
            <person name="Jin H."/>
            <person name="Parkin I.A."/>
            <person name="Batley J."/>
            <person name="Kim J.S."/>
            <person name="Just J."/>
            <person name="Li J."/>
            <person name="Xu J."/>
            <person name="Deng J."/>
            <person name="Kim J.A."/>
            <person name="Li J."/>
            <person name="Yu J."/>
            <person name="Meng J."/>
            <person name="Wang J."/>
            <person name="Min J."/>
            <person name="Poulain J."/>
            <person name="Wang J."/>
            <person name="Hatakeyama K."/>
            <person name="Wu K."/>
            <person name="Wang L."/>
            <person name="Fang L."/>
            <person name="Trick M."/>
            <person name="Links M.G."/>
            <person name="Zhao M."/>
            <person name="Jin M."/>
            <person name="Ramchiary N."/>
            <person name="Drou N."/>
            <person name="Berkman P.J."/>
            <person name="Cai Q."/>
            <person name="Huang Q."/>
            <person name="Li R."/>
            <person name="Tabata S."/>
            <person name="Cheng S."/>
            <person name="Zhang S."/>
            <person name="Zhang S."/>
            <person name="Huang S."/>
            <person name="Sato S."/>
            <person name="Sun S."/>
            <person name="Kwon S.J."/>
            <person name="Choi S.R."/>
            <person name="Lee T.H."/>
            <person name="Fan W."/>
            <person name="Zhao X."/>
            <person name="Tan X."/>
            <person name="Xu X."/>
            <person name="Wang Y."/>
            <person name="Qiu Y."/>
            <person name="Yin Y."/>
            <person name="Li Y."/>
            <person name="Du Y."/>
            <person name="Liao Y."/>
            <person name="Lim Y."/>
            <person name="Narusaka Y."/>
            <person name="Wang Y."/>
            <person name="Wang Z."/>
            <person name="Li Z."/>
            <person name="Wang Z."/>
            <person name="Xiong Z."/>
            <person name="Zhang Z."/>
        </authorList>
    </citation>
    <scope>NUCLEOTIDE SEQUENCE [LARGE SCALE GENOMIC DNA]</scope>
    <source>
        <strain evidence="9 10">cv. Chiifu-401-42</strain>
    </source>
</reference>
<dbReference type="NCBIfam" id="TIGR01802">
    <property type="entry name" value="CM_pl-yst"/>
    <property type="match status" value="1"/>
</dbReference>
<dbReference type="EC" id="5.4.99.5" evidence="3 7"/>
<evidence type="ECO:0000256" key="2">
    <source>
        <dbReference type="ARBA" id="ARBA00004817"/>
    </source>
</evidence>
<dbReference type="PANTHER" id="PTHR21145:SF15">
    <property type="entry name" value="CHORISMATE MUTASE 3, CHLOROPLASTIC"/>
    <property type="match status" value="1"/>
</dbReference>
<dbReference type="InParanoid" id="M4CJJ2"/>
<reference evidence="9" key="3">
    <citation type="submission" date="2023-03" db="UniProtKB">
        <authorList>
            <consortium name="EnsemblPlants"/>
        </authorList>
    </citation>
    <scope>IDENTIFICATION</scope>
    <source>
        <strain evidence="9">cv. Chiifu-401-42</strain>
    </source>
</reference>
<dbReference type="InterPro" id="IPR008238">
    <property type="entry name" value="Chorismate_mutase_AroQ_euk"/>
</dbReference>
<organism evidence="9 10">
    <name type="scientific">Brassica campestris</name>
    <name type="common">Field mustard</name>
    <dbReference type="NCBI Taxonomy" id="3711"/>
    <lineage>
        <taxon>Eukaryota</taxon>
        <taxon>Viridiplantae</taxon>
        <taxon>Streptophyta</taxon>
        <taxon>Embryophyta</taxon>
        <taxon>Tracheophyta</taxon>
        <taxon>Spermatophyta</taxon>
        <taxon>Magnoliopsida</taxon>
        <taxon>eudicotyledons</taxon>
        <taxon>Gunneridae</taxon>
        <taxon>Pentapetalae</taxon>
        <taxon>rosids</taxon>
        <taxon>malvids</taxon>
        <taxon>Brassicales</taxon>
        <taxon>Brassicaceae</taxon>
        <taxon>Brassiceae</taxon>
        <taxon>Brassica</taxon>
    </lineage>
</organism>
<keyword evidence="4 7" id="KW-0028">Amino-acid biosynthesis</keyword>
<dbReference type="GO" id="GO:0005737">
    <property type="term" value="C:cytoplasm"/>
    <property type="evidence" value="ECO:0000318"/>
    <property type="project" value="GO_Central"/>
</dbReference>
<dbReference type="InterPro" id="IPR002701">
    <property type="entry name" value="CM_II_prokaryot"/>
</dbReference>
<dbReference type="Proteomes" id="UP000011750">
    <property type="component" value="Chromosome A07"/>
</dbReference>
<evidence type="ECO:0000256" key="1">
    <source>
        <dbReference type="ARBA" id="ARBA00000824"/>
    </source>
</evidence>
<evidence type="ECO:0000313" key="9">
    <source>
        <dbReference type="EnsemblPlants" id="Bra004376.1-P"/>
    </source>
</evidence>
<dbReference type="Gene3D" id="1.10.590.10">
    <property type="entry name" value="Chorismate mutase, AroQ class superfamily, eukaryotic"/>
    <property type="match status" value="1"/>
</dbReference>
<accession>M4CJJ2</accession>
<dbReference type="OMA" id="NAFFMDG"/>
<dbReference type="GO" id="GO:0042803">
    <property type="term" value="F:protein homodimerization activity"/>
    <property type="evidence" value="ECO:0007669"/>
    <property type="project" value="UniProtKB-ARBA"/>
</dbReference>
<evidence type="ECO:0000259" key="8">
    <source>
        <dbReference type="Pfam" id="PF01817"/>
    </source>
</evidence>
<keyword evidence="10" id="KW-1185">Reference proteome</keyword>
<dbReference type="AlphaFoldDB" id="M4CJJ2"/>
<dbReference type="GO" id="GO:0046417">
    <property type="term" value="P:chorismate metabolic process"/>
    <property type="evidence" value="ECO:0007669"/>
    <property type="project" value="InterPro"/>
</dbReference>
<dbReference type="PIRSF" id="PIRSF017318">
    <property type="entry name" value="Chor_mut_AroQ_eu"/>
    <property type="match status" value="1"/>
</dbReference>
<dbReference type="UniPathway" id="UPA00120">
    <property type="reaction ID" value="UER00203"/>
</dbReference>
<dbReference type="HOGENOM" id="CLU_057757_0_0_1"/>
<dbReference type="SUPFAM" id="SSF48600">
    <property type="entry name" value="Chorismate mutase II"/>
    <property type="match status" value="1"/>
</dbReference>
<dbReference type="FunFam" id="1.10.590.10:FF:000001">
    <property type="entry name" value="Chorismate mutase"/>
    <property type="match status" value="1"/>
</dbReference>